<dbReference type="InterPro" id="IPR010796">
    <property type="entry name" value="C2_B9-type_dom"/>
</dbReference>
<evidence type="ECO:0000256" key="2">
    <source>
        <dbReference type="ARBA" id="ARBA00022490"/>
    </source>
</evidence>
<evidence type="ECO:0000256" key="5">
    <source>
        <dbReference type="ARBA" id="ARBA00023273"/>
    </source>
</evidence>
<evidence type="ECO:0000256" key="4">
    <source>
        <dbReference type="ARBA" id="ARBA00023212"/>
    </source>
</evidence>
<gene>
    <name evidence="6" type="ORF">PIBRA_LOCUS2713</name>
</gene>
<protein>
    <recommendedName>
        <fullName evidence="8">B9 domain-containing protein 2</fullName>
    </recommendedName>
</protein>
<keyword evidence="2" id="KW-0963">Cytoplasm</keyword>
<keyword evidence="4" id="KW-0206">Cytoskeleton</keyword>
<evidence type="ECO:0000313" key="6">
    <source>
        <dbReference type="EMBL" id="CAH4002414.1"/>
    </source>
</evidence>
<evidence type="ECO:0000256" key="1">
    <source>
        <dbReference type="ARBA" id="ARBA00004120"/>
    </source>
</evidence>
<evidence type="ECO:0000313" key="7">
    <source>
        <dbReference type="Proteomes" id="UP001152562"/>
    </source>
</evidence>
<keyword evidence="5" id="KW-0966">Cell projection</keyword>
<evidence type="ECO:0000256" key="3">
    <source>
        <dbReference type="ARBA" id="ARBA00022794"/>
    </source>
</evidence>
<comment type="caution">
    <text evidence="6">The sequence shown here is derived from an EMBL/GenBank/DDBJ whole genome shotgun (WGS) entry which is preliminary data.</text>
</comment>
<sequence>MAELHILGHINCAQHFTEGYSLYCRYTVQAGPNWTLLSGSTEGQTSTGKPNTDNNSVIWAHPLDIHFVTRGIQGWPKLVFHVNCLDSLERSWVVGYGCTSLPTVPGYHTIRVPCWLPAATSISDSLRQYFLGGSHQITQNDIISLGNDRFKLRTQSKGCIEINICIILRNFTQFGVEYK</sequence>
<dbReference type="PANTHER" id="PTHR12968">
    <property type="entry name" value="B9 DOMAIN-CONTAINING"/>
    <property type="match status" value="1"/>
</dbReference>
<dbReference type="Pfam" id="PF07162">
    <property type="entry name" value="B9-C2"/>
    <property type="match status" value="1"/>
</dbReference>
<dbReference type="GO" id="GO:0060271">
    <property type="term" value="P:cilium assembly"/>
    <property type="evidence" value="ECO:0007669"/>
    <property type="project" value="TreeGrafter"/>
</dbReference>
<dbReference type="EMBL" id="CALOZG010000003">
    <property type="protein sequence ID" value="CAH4002414.1"/>
    <property type="molecule type" value="Genomic_DNA"/>
</dbReference>
<keyword evidence="3" id="KW-0970">Cilium biogenesis/degradation</keyword>
<dbReference type="AlphaFoldDB" id="A0A9P0X6U7"/>
<keyword evidence="7" id="KW-1185">Reference proteome</keyword>
<comment type="subcellular location">
    <subcellularLocation>
        <location evidence="1">Cytoplasm</location>
        <location evidence="1">Cytoskeleton</location>
        <location evidence="1">Cilium basal body</location>
    </subcellularLocation>
</comment>
<evidence type="ECO:0008006" key="8">
    <source>
        <dbReference type="Google" id="ProtNLM"/>
    </source>
</evidence>
<dbReference type="Proteomes" id="UP001152562">
    <property type="component" value="Unassembled WGS sequence"/>
</dbReference>
<name>A0A9P0X6U7_PIEBR</name>
<accession>A0A9P0X6U7</accession>
<proteinExistence type="predicted"/>
<reference evidence="6" key="1">
    <citation type="submission" date="2022-05" db="EMBL/GenBank/DDBJ databases">
        <authorList>
            <person name="Okamura Y."/>
        </authorList>
    </citation>
    <scope>NUCLEOTIDE SEQUENCE</scope>
</reference>
<organism evidence="6 7">
    <name type="scientific">Pieris brassicae</name>
    <name type="common">White butterfly</name>
    <name type="synonym">Large white butterfly</name>
    <dbReference type="NCBI Taxonomy" id="7116"/>
    <lineage>
        <taxon>Eukaryota</taxon>
        <taxon>Metazoa</taxon>
        <taxon>Ecdysozoa</taxon>
        <taxon>Arthropoda</taxon>
        <taxon>Hexapoda</taxon>
        <taxon>Insecta</taxon>
        <taxon>Pterygota</taxon>
        <taxon>Neoptera</taxon>
        <taxon>Endopterygota</taxon>
        <taxon>Lepidoptera</taxon>
        <taxon>Glossata</taxon>
        <taxon>Ditrysia</taxon>
        <taxon>Papilionoidea</taxon>
        <taxon>Pieridae</taxon>
        <taxon>Pierinae</taxon>
        <taxon>Pieris</taxon>
    </lineage>
</organism>
<dbReference type="PROSITE" id="PS51381">
    <property type="entry name" value="C2_B9"/>
    <property type="match status" value="1"/>
</dbReference>
<dbReference type="GO" id="GO:0036038">
    <property type="term" value="C:MKS complex"/>
    <property type="evidence" value="ECO:0007669"/>
    <property type="project" value="TreeGrafter"/>
</dbReference>